<evidence type="ECO:0000256" key="1">
    <source>
        <dbReference type="ARBA" id="ARBA00004141"/>
    </source>
</evidence>
<dbReference type="RefSeq" id="WP_133474219.1">
    <property type="nucleotide sequence ID" value="NZ_SNWP01000011.1"/>
</dbReference>
<dbReference type="InterPro" id="IPR009908">
    <property type="entry name" value="Methylamine_util_MauE"/>
</dbReference>
<dbReference type="InterPro" id="IPR036163">
    <property type="entry name" value="HMA_dom_sf"/>
</dbReference>
<evidence type="ECO:0000256" key="5">
    <source>
        <dbReference type="SAM" id="Phobius"/>
    </source>
</evidence>
<keyword evidence="3 5" id="KW-1133">Transmembrane helix</keyword>
<evidence type="ECO:0000256" key="4">
    <source>
        <dbReference type="ARBA" id="ARBA00023136"/>
    </source>
</evidence>
<dbReference type="Pfam" id="PF00403">
    <property type="entry name" value="HMA"/>
    <property type="match status" value="1"/>
</dbReference>
<evidence type="ECO:0000313" key="8">
    <source>
        <dbReference type="Proteomes" id="UP000295741"/>
    </source>
</evidence>
<dbReference type="EMBL" id="SNWP01000011">
    <property type="protein sequence ID" value="TDO26364.1"/>
    <property type="molecule type" value="Genomic_DNA"/>
</dbReference>
<comment type="caution">
    <text evidence="7">The sequence shown here is derived from an EMBL/GenBank/DDBJ whole genome shotgun (WGS) entry which is preliminary data.</text>
</comment>
<keyword evidence="8" id="KW-1185">Reference proteome</keyword>
<dbReference type="CDD" id="cd00371">
    <property type="entry name" value="HMA"/>
    <property type="match status" value="1"/>
</dbReference>
<reference evidence="7 8" key="1">
    <citation type="submission" date="2019-03" db="EMBL/GenBank/DDBJ databases">
        <title>Genomic Encyclopedia of Archaeal and Bacterial Type Strains, Phase II (KMG-II): from individual species to whole genera.</title>
        <authorList>
            <person name="Goeker M."/>
        </authorList>
    </citation>
    <scope>NUCLEOTIDE SEQUENCE [LARGE SCALE GENOMIC DNA]</scope>
    <source>
        <strain evidence="7 8">DSM 28323</strain>
    </source>
</reference>
<feature type="transmembrane region" description="Helical" evidence="5">
    <location>
        <begin position="86"/>
        <end position="108"/>
    </location>
</feature>
<evidence type="ECO:0000256" key="2">
    <source>
        <dbReference type="ARBA" id="ARBA00022692"/>
    </source>
</evidence>
<dbReference type="GO" id="GO:0016020">
    <property type="term" value="C:membrane"/>
    <property type="evidence" value="ECO:0007669"/>
    <property type="project" value="UniProtKB-SubCell"/>
</dbReference>
<keyword evidence="2 5" id="KW-0812">Transmembrane</keyword>
<feature type="domain" description="HMA" evidence="6">
    <location>
        <begin position="1"/>
        <end position="70"/>
    </location>
</feature>
<accession>A0A4R6IUS2</accession>
<evidence type="ECO:0000259" key="6">
    <source>
        <dbReference type="PROSITE" id="PS50846"/>
    </source>
</evidence>
<dbReference type="Pfam" id="PF07291">
    <property type="entry name" value="MauE"/>
    <property type="match status" value="1"/>
</dbReference>
<evidence type="ECO:0000313" key="7">
    <source>
        <dbReference type="EMBL" id="TDO26364.1"/>
    </source>
</evidence>
<dbReference type="Gene3D" id="3.30.70.100">
    <property type="match status" value="1"/>
</dbReference>
<feature type="transmembrane region" description="Helical" evidence="5">
    <location>
        <begin position="209"/>
        <end position="236"/>
    </location>
</feature>
<dbReference type="Proteomes" id="UP000295741">
    <property type="component" value="Unassembled WGS sequence"/>
</dbReference>
<proteinExistence type="predicted"/>
<dbReference type="OrthoDB" id="1521937at2"/>
<sequence>MTHTYTVTGMTCSSCEGKVKSSLLMLPNVTAVEVSKETQTVTITMEKHIALSALQQSLDKKYTISALEHSEIAEQTKNWFATYKPILLIFIYITTIAVISSTLTGVGFNWLQGMNVFMAGFFLVFSFFKMLDLQAFAESYSMYDIIAKRIKTWGYLYAFIELALGIAYATNFQPIITNTITLIVMTVSIIGVLESVFNKRKIRCACLGAVFNLPMSTVTIIEDALMIAMSAAMLVMML</sequence>
<dbReference type="SUPFAM" id="SSF55008">
    <property type="entry name" value="HMA, heavy metal-associated domain"/>
    <property type="match status" value="1"/>
</dbReference>
<comment type="subcellular location">
    <subcellularLocation>
        <location evidence="1">Membrane</location>
        <topology evidence="1">Multi-pass membrane protein</topology>
    </subcellularLocation>
</comment>
<dbReference type="PROSITE" id="PS50846">
    <property type="entry name" value="HMA_2"/>
    <property type="match status" value="1"/>
</dbReference>
<keyword evidence="4 5" id="KW-0472">Membrane</keyword>
<evidence type="ECO:0000256" key="3">
    <source>
        <dbReference type="ARBA" id="ARBA00022989"/>
    </source>
</evidence>
<organism evidence="7 8">
    <name type="scientific">Sediminibacterium goheungense</name>
    <dbReference type="NCBI Taxonomy" id="1086393"/>
    <lineage>
        <taxon>Bacteria</taxon>
        <taxon>Pseudomonadati</taxon>
        <taxon>Bacteroidota</taxon>
        <taxon>Chitinophagia</taxon>
        <taxon>Chitinophagales</taxon>
        <taxon>Chitinophagaceae</taxon>
        <taxon>Sediminibacterium</taxon>
    </lineage>
</organism>
<feature type="transmembrane region" description="Helical" evidence="5">
    <location>
        <begin position="175"/>
        <end position="197"/>
    </location>
</feature>
<dbReference type="AlphaFoldDB" id="A0A4R6IUS2"/>
<dbReference type="GO" id="GO:0046872">
    <property type="term" value="F:metal ion binding"/>
    <property type="evidence" value="ECO:0007669"/>
    <property type="project" value="InterPro"/>
</dbReference>
<dbReference type="InterPro" id="IPR006121">
    <property type="entry name" value="HMA_dom"/>
</dbReference>
<feature type="transmembrane region" description="Helical" evidence="5">
    <location>
        <begin position="114"/>
        <end position="131"/>
    </location>
</feature>
<gene>
    <name evidence="7" type="ORF">BC659_1670</name>
</gene>
<feature type="transmembrane region" description="Helical" evidence="5">
    <location>
        <begin position="152"/>
        <end position="169"/>
    </location>
</feature>
<dbReference type="GO" id="GO:0030416">
    <property type="term" value="P:methylamine metabolic process"/>
    <property type="evidence" value="ECO:0007669"/>
    <property type="project" value="InterPro"/>
</dbReference>
<protein>
    <submittedName>
        <fullName evidence="7">Copper chaperone CopZ</fullName>
    </submittedName>
</protein>
<name>A0A4R6IUS2_9BACT</name>